<dbReference type="Pfam" id="PF16577">
    <property type="entry name" value="UBA_5"/>
    <property type="match status" value="1"/>
</dbReference>
<proteinExistence type="predicted"/>
<dbReference type="EMBL" id="JAATJU010017999">
    <property type="protein sequence ID" value="KAH0516978.1"/>
    <property type="molecule type" value="Genomic_DNA"/>
</dbReference>
<gene>
    <name evidence="3" type="ORF">LTLLF_123100</name>
</gene>
<protein>
    <submittedName>
        <fullName evidence="3">Sequestosome-1</fullName>
    </submittedName>
</protein>
<accession>A0A8J6GWC2</accession>
<evidence type="ECO:0000259" key="2">
    <source>
        <dbReference type="Pfam" id="PF16577"/>
    </source>
</evidence>
<name>A0A8J6GWC2_MICOH</name>
<comment type="caution">
    <text evidence="3">The sequence shown here is derived from an EMBL/GenBank/DDBJ whole genome shotgun (WGS) entry which is preliminary data.</text>
</comment>
<organism evidence="3 4">
    <name type="scientific">Microtus ochrogaster</name>
    <name type="common">Prairie vole</name>
    <dbReference type="NCBI Taxonomy" id="79684"/>
    <lineage>
        <taxon>Eukaryota</taxon>
        <taxon>Metazoa</taxon>
        <taxon>Chordata</taxon>
        <taxon>Craniata</taxon>
        <taxon>Vertebrata</taxon>
        <taxon>Euteleostomi</taxon>
        <taxon>Mammalia</taxon>
        <taxon>Eutheria</taxon>
        <taxon>Euarchontoglires</taxon>
        <taxon>Glires</taxon>
        <taxon>Rodentia</taxon>
        <taxon>Myomorpha</taxon>
        <taxon>Muroidea</taxon>
        <taxon>Cricetidae</taxon>
        <taxon>Arvicolinae</taxon>
        <taxon>Microtus</taxon>
    </lineage>
</organism>
<evidence type="ECO:0000256" key="1">
    <source>
        <dbReference type="SAM" id="MobiDB-lite"/>
    </source>
</evidence>
<feature type="domain" description="Sequestosome-1 UBA" evidence="2">
    <location>
        <begin position="22"/>
        <end position="49"/>
    </location>
</feature>
<dbReference type="Proteomes" id="UP000710432">
    <property type="component" value="Unassembled WGS sequence"/>
</dbReference>
<dbReference type="AlphaFoldDB" id="A0A8J6GWC2"/>
<evidence type="ECO:0000313" key="3">
    <source>
        <dbReference type="EMBL" id="KAH0516978.1"/>
    </source>
</evidence>
<feature type="region of interest" description="Disordered" evidence="1">
    <location>
        <begin position="1"/>
        <end position="25"/>
    </location>
</feature>
<dbReference type="InterPro" id="IPR033741">
    <property type="entry name" value="SQSTM_UBA"/>
</dbReference>
<evidence type="ECO:0000313" key="4">
    <source>
        <dbReference type="Proteomes" id="UP000710432"/>
    </source>
</evidence>
<sequence length="91" mass="9714">MPEPEGPSSLDPSQEGPAGLKEAALYPHLPPEADARLIKSLSQMLSMGFLMKVAGSLAFYKLRIMTSELLGTQSSIQSILRHCDSACAQAP</sequence>
<reference evidence="3" key="1">
    <citation type="submission" date="2020-03" db="EMBL/GenBank/DDBJ databases">
        <title>Studies in the Genomics of Life Span.</title>
        <authorList>
            <person name="Glass D."/>
        </authorList>
    </citation>
    <scope>NUCLEOTIDE SEQUENCE</scope>
    <source>
        <strain evidence="3">LTLLF</strain>
        <tissue evidence="3">Muscle</tissue>
    </source>
</reference>